<dbReference type="Proteomes" id="UP001268542">
    <property type="component" value="Unassembled WGS sequence"/>
</dbReference>
<evidence type="ECO:0000313" key="2">
    <source>
        <dbReference type="Proteomes" id="UP001268542"/>
    </source>
</evidence>
<dbReference type="InterPro" id="IPR008323">
    <property type="entry name" value="UCP033563"/>
</dbReference>
<comment type="caution">
    <text evidence="1">The sequence shown here is derived from an EMBL/GenBank/DDBJ whole genome shotgun (WGS) entry which is preliminary data.</text>
</comment>
<dbReference type="PANTHER" id="PTHR36454">
    <property type="entry name" value="LMO2823 PROTEIN"/>
    <property type="match status" value="1"/>
</dbReference>
<gene>
    <name evidence="1" type="ORF">RDV89_04040</name>
</gene>
<proteinExistence type="predicted"/>
<accession>A0ABU3PSM9</accession>
<dbReference type="PANTHER" id="PTHR36454:SF1">
    <property type="entry name" value="DUF1015 DOMAIN-CONTAINING PROTEIN"/>
    <property type="match status" value="1"/>
</dbReference>
<dbReference type="RefSeq" id="WP_315731535.1">
    <property type="nucleotide sequence ID" value="NZ_JAVYII010000002.1"/>
</dbReference>
<sequence>MGADDVGEASAVAGPLVLSPFAATRLAPARVGDPASARLLARPHRAVPERVRRWRRLGNLTQDSRPALYVHEYSTQGLTVRALVALAGVGPAAGDPASAAIVPHEDVDPAQVRELASRMRAMRVNPAPILLLHRGANDDQGLVREVVAGPPDADYVDRAGQRHRFWSVTDEERTSAIAASYARHHTVVADGHHRLAAYQQLHRDSPGTDWERGLAMLVDHSTTPLFLAAIHRVLRGVPLAALVDAVDAVGLGPMKSLDPDDAVHALAPATMVLTDGHQAWAAEIGAPDVLAVEVLHKIVLPALEIPPVVEYHHAADGALGRLSPTARGGEERVVALLPAVGYDALVSVLDAGRRLPQKATSFQPKSSLGAIMRLV</sequence>
<dbReference type="EMBL" id="JAVYII010000002">
    <property type="protein sequence ID" value="MDT9592222.1"/>
    <property type="molecule type" value="Genomic_DNA"/>
</dbReference>
<reference evidence="1 2" key="1">
    <citation type="submission" date="2023-08" db="EMBL/GenBank/DDBJ databases">
        <title>Nocardioides seae sp. nov., a bacterium isolated from a soil.</title>
        <authorList>
            <person name="Wang X."/>
        </authorList>
    </citation>
    <scope>NUCLEOTIDE SEQUENCE [LARGE SCALE GENOMIC DNA]</scope>
    <source>
        <strain evidence="1 2">YZH12</strain>
    </source>
</reference>
<keyword evidence="2" id="KW-1185">Reference proteome</keyword>
<name>A0ABU3PSM9_9ACTN</name>
<dbReference type="Pfam" id="PF06245">
    <property type="entry name" value="DUF1015"/>
    <property type="match status" value="1"/>
</dbReference>
<evidence type="ECO:0000313" key="1">
    <source>
        <dbReference type="EMBL" id="MDT9592222.1"/>
    </source>
</evidence>
<organism evidence="1 2">
    <name type="scientific">Nocardioides imazamoxiresistens</name>
    <dbReference type="NCBI Taxonomy" id="3231893"/>
    <lineage>
        <taxon>Bacteria</taxon>
        <taxon>Bacillati</taxon>
        <taxon>Actinomycetota</taxon>
        <taxon>Actinomycetes</taxon>
        <taxon>Propionibacteriales</taxon>
        <taxon>Nocardioidaceae</taxon>
        <taxon>Nocardioides</taxon>
    </lineage>
</organism>
<protein>
    <submittedName>
        <fullName evidence="1">DUF1015 family protein</fullName>
    </submittedName>
</protein>